<organism evidence="1 2">
    <name type="scientific">Amycolatopsis vancoresmycina DSM 44592</name>
    <dbReference type="NCBI Taxonomy" id="1292037"/>
    <lineage>
        <taxon>Bacteria</taxon>
        <taxon>Bacillati</taxon>
        <taxon>Actinomycetota</taxon>
        <taxon>Actinomycetes</taxon>
        <taxon>Pseudonocardiales</taxon>
        <taxon>Pseudonocardiaceae</taxon>
        <taxon>Amycolatopsis</taxon>
    </lineage>
</organism>
<sequence length="162" mass="17206">MTTAADPVAGYAGFAAALREAGVACDGHRVEAYLAAVAEIDVAEPTQLYWAGRLTLCSSPDDLPCYEEAFSQWFAIETTTPQRAKTAAPKQARIAPLAAAEGADTAGGDGPDQLKVAASAQEVLRHRDLAELTTAEREHLRELLATLKPVPPRRPAARRTPS</sequence>
<evidence type="ECO:0000313" key="1">
    <source>
        <dbReference type="EMBL" id="EOD68759.1"/>
    </source>
</evidence>
<comment type="caution">
    <text evidence="1">The sequence shown here is derived from an EMBL/GenBank/DDBJ whole genome shotgun (WGS) entry which is preliminary data.</text>
</comment>
<keyword evidence="2" id="KW-1185">Reference proteome</keyword>
<accession>R1IEC0</accession>
<feature type="non-terminal residue" evidence="1">
    <location>
        <position position="162"/>
    </location>
</feature>
<dbReference type="AlphaFoldDB" id="R1IEC0"/>
<evidence type="ECO:0000313" key="2">
    <source>
        <dbReference type="Proteomes" id="UP000014139"/>
    </source>
</evidence>
<dbReference type="EMBL" id="AOUO01000117">
    <property type="protein sequence ID" value="EOD68759.1"/>
    <property type="molecule type" value="Genomic_DNA"/>
</dbReference>
<dbReference type="PANTHER" id="PTHR39338">
    <property type="entry name" value="BLL5662 PROTEIN-RELATED"/>
    <property type="match status" value="1"/>
</dbReference>
<reference evidence="1 2" key="1">
    <citation type="submission" date="2013-02" db="EMBL/GenBank/DDBJ databases">
        <title>Draft genome sequence of Amycolatopsis vancoresmycina strain DSM 44592T.</title>
        <authorList>
            <person name="Kumar S."/>
            <person name="Kaur N."/>
            <person name="Kaur C."/>
            <person name="Raghava G.P.S."/>
            <person name="Mayilraj S."/>
        </authorList>
    </citation>
    <scope>NUCLEOTIDE SEQUENCE [LARGE SCALE GENOMIC DNA]</scope>
    <source>
        <strain evidence="1 2">DSM 44592</strain>
    </source>
</reference>
<proteinExistence type="predicted"/>
<dbReference type="PANTHER" id="PTHR39338:SF6">
    <property type="entry name" value="BLL5662 PROTEIN"/>
    <property type="match status" value="1"/>
</dbReference>
<dbReference type="Proteomes" id="UP000014139">
    <property type="component" value="Unassembled WGS sequence"/>
</dbReference>
<protein>
    <submittedName>
        <fullName evidence="1">VWA domain containing CoxE-like protein</fullName>
    </submittedName>
</protein>
<gene>
    <name evidence="1" type="ORF">H480_09878</name>
</gene>
<name>R1IEC0_9PSEU</name>